<gene>
    <name evidence="1" type="ORF">FC18_GL000840</name>
</gene>
<dbReference type="OrthoDB" id="2248737at2"/>
<dbReference type="GO" id="GO:0032259">
    <property type="term" value="P:methylation"/>
    <property type="evidence" value="ECO:0007669"/>
    <property type="project" value="UniProtKB-KW"/>
</dbReference>
<accession>A0A0R1ZW89</accession>
<protein>
    <submittedName>
        <fullName evidence="1">SAM-dependent methyltransferase</fullName>
    </submittedName>
</protein>
<dbReference type="GO" id="GO:0008168">
    <property type="term" value="F:methyltransferase activity"/>
    <property type="evidence" value="ECO:0007669"/>
    <property type="project" value="UniProtKB-KW"/>
</dbReference>
<dbReference type="Proteomes" id="UP000051679">
    <property type="component" value="Unassembled WGS sequence"/>
</dbReference>
<keyword evidence="1" id="KW-0489">Methyltransferase</keyword>
<dbReference type="EMBL" id="AYYO01000010">
    <property type="protein sequence ID" value="KRM56054.1"/>
    <property type="molecule type" value="Genomic_DNA"/>
</dbReference>
<keyword evidence="2" id="KW-1185">Reference proteome</keyword>
<dbReference type="SUPFAM" id="SSF53335">
    <property type="entry name" value="S-adenosyl-L-methionine-dependent methyltransferases"/>
    <property type="match status" value="1"/>
</dbReference>
<comment type="caution">
    <text evidence="1">The sequence shown here is derived from an EMBL/GenBank/DDBJ whole genome shotgun (WGS) entry which is preliminary data.</text>
</comment>
<proteinExistence type="predicted"/>
<dbReference type="RefSeq" id="WP_054676236.1">
    <property type="nucleotide sequence ID" value="NZ_AYYO01000010.1"/>
</dbReference>
<evidence type="ECO:0000313" key="1">
    <source>
        <dbReference type="EMBL" id="KRM56054.1"/>
    </source>
</evidence>
<sequence>MHYWERITSLGDKYHALPAVSAQMTAVTAARAAIVAKHLPKQQLPRLGLDLTTIAMAGTVPDGKIEELIALDHMLGNFRWYVAYHYGVWAYITEELIAKWVTLYPNRRYLEVAAGNGLLSYGLRAAGQQVICTDALTWVDENGTGKTPWTQVTASTATSALWTYGDQVDAVIMAWSPDRDLSDAHLLNTMRTHFPHLELFVIGDRFGITNSNLFWREARLVPDKKLLQLNQAFRKFDAVGDHIYLMH</sequence>
<keyword evidence="1" id="KW-0808">Transferase</keyword>
<dbReference type="STRING" id="1291052.FC18_GL000840"/>
<dbReference type="PATRIC" id="fig|1291052.5.peg.856"/>
<reference evidence="1 2" key="1">
    <citation type="journal article" date="2015" name="Genome Announc.">
        <title>Expanding the biotechnology potential of lactobacilli through comparative genomics of 213 strains and associated genera.</title>
        <authorList>
            <person name="Sun Z."/>
            <person name="Harris H.M."/>
            <person name="McCann A."/>
            <person name="Guo C."/>
            <person name="Argimon S."/>
            <person name="Zhang W."/>
            <person name="Yang X."/>
            <person name="Jeffery I.B."/>
            <person name="Cooney J.C."/>
            <person name="Kagawa T.F."/>
            <person name="Liu W."/>
            <person name="Song Y."/>
            <person name="Salvetti E."/>
            <person name="Wrobel A."/>
            <person name="Rasinkangas P."/>
            <person name="Parkhill J."/>
            <person name="Rea M.C."/>
            <person name="O'Sullivan O."/>
            <person name="Ritari J."/>
            <person name="Douillard F.P."/>
            <person name="Paul Ross R."/>
            <person name="Yang R."/>
            <person name="Briner A.E."/>
            <person name="Felis G.E."/>
            <person name="de Vos W.M."/>
            <person name="Barrangou R."/>
            <person name="Klaenhammer T.R."/>
            <person name="Caufield P.W."/>
            <person name="Cui Y."/>
            <person name="Zhang H."/>
            <person name="O'Toole P.W."/>
        </authorList>
    </citation>
    <scope>NUCLEOTIDE SEQUENCE [LARGE SCALE GENOMIC DNA]</scope>
    <source>
        <strain evidence="1 2">DSM 20505</strain>
    </source>
</reference>
<organism evidence="1 2">
    <name type="scientific">Lacticaseibacillus sharpeae JCM 1186 = DSM 20505</name>
    <dbReference type="NCBI Taxonomy" id="1291052"/>
    <lineage>
        <taxon>Bacteria</taxon>
        <taxon>Bacillati</taxon>
        <taxon>Bacillota</taxon>
        <taxon>Bacilli</taxon>
        <taxon>Lactobacillales</taxon>
        <taxon>Lactobacillaceae</taxon>
        <taxon>Lacticaseibacillus</taxon>
    </lineage>
</organism>
<dbReference type="AlphaFoldDB" id="A0A0R1ZW89"/>
<name>A0A0R1ZW89_9LACO</name>
<dbReference type="InterPro" id="IPR029063">
    <property type="entry name" value="SAM-dependent_MTases_sf"/>
</dbReference>
<evidence type="ECO:0000313" key="2">
    <source>
        <dbReference type="Proteomes" id="UP000051679"/>
    </source>
</evidence>